<protein>
    <recommendedName>
        <fullName evidence="3">FHA domain-containing protein</fullName>
    </recommendedName>
</protein>
<dbReference type="Proteomes" id="UP001501251">
    <property type="component" value="Unassembled WGS sequence"/>
</dbReference>
<evidence type="ECO:0008006" key="3">
    <source>
        <dbReference type="Google" id="ProtNLM"/>
    </source>
</evidence>
<name>A0ABP8AUV7_9ACTN</name>
<reference evidence="2" key="1">
    <citation type="journal article" date="2019" name="Int. J. Syst. Evol. Microbiol.">
        <title>The Global Catalogue of Microorganisms (GCM) 10K type strain sequencing project: providing services to taxonomists for standard genome sequencing and annotation.</title>
        <authorList>
            <consortium name="The Broad Institute Genomics Platform"/>
            <consortium name="The Broad Institute Genome Sequencing Center for Infectious Disease"/>
            <person name="Wu L."/>
            <person name="Ma J."/>
        </authorList>
    </citation>
    <scope>NUCLEOTIDE SEQUENCE [LARGE SCALE GENOMIC DNA]</scope>
    <source>
        <strain evidence="2">JCM 17388</strain>
    </source>
</reference>
<sequence>MITFINGLGLDVIDVPAVRDSTRAAFKEPDDIEYSIRYEDPGFEMILPSRVELTARQKAFLRKWSYENMGDDTSYGLKDLVRELRTAGAATRTDQMHIVVALEGKRHQDIHVDAIYPVDVQRVPPYDGTWVNIPPQDGGRILQMMFDFNEHTPSARTTKGGVDGTPLKPGQQYFRGNKITIRDGKEDTLSISMTGPREAVTFKIRIDYRIGGESRHIVITDRGRPFAITSLNCTDRGRTGGNGRKVFGHVSYDHIWSLRSGDIVSVKNPRRWNTWNC</sequence>
<gene>
    <name evidence="1" type="ORF">GCM10022252_29140</name>
</gene>
<evidence type="ECO:0000313" key="1">
    <source>
        <dbReference type="EMBL" id="GAA4190606.1"/>
    </source>
</evidence>
<proteinExistence type="predicted"/>
<dbReference type="RefSeq" id="WP_344918367.1">
    <property type="nucleotide sequence ID" value="NZ_BAABAQ010000004.1"/>
</dbReference>
<organism evidence="1 2">
    <name type="scientific">Streptosporangium oxazolinicum</name>
    <dbReference type="NCBI Taxonomy" id="909287"/>
    <lineage>
        <taxon>Bacteria</taxon>
        <taxon>Bacillati</taxon>
        <taxon>Actinomycetota</taxon>
        <taxon>Actinomycetes</taxon>
        <taxon>Streptosporangiales</taxon>
        <taxon>Streptosporangiaceae</taxon>
        <taxon>Streptosporangium</taxon>
    </lineage>
</organism>
<comment type="caution">
    <text evidence="1">The sequence shown here is derived from an EMBL/GenBank/DDBJ whole genome shotgun (WGS) entry which is preliminary data.</text>
</comment>
<keyword evidence="2" id="KW-1185">Reference proteome</keyword>
<dbReference type="EMBL" id="BAABAQ010000004">
    <property type="protein sequence ID" value="GAA4190606.1"/>
    <property type="molecule type" value="Genomic_DNA"/>
</dbReference>
<evidence type="ECO:0000313" key="2">
    <source>
        <dbReference type="Proteomes" id="UP001501251"/>
    </source>
</evidence>
<accession>A0ABP8AUV7</accession>